<dbReference type="PIRSF" id="PIRSF001455">
    <property type="entry name" value="DHQ_synth"/>
    <property type="match status" value="1"/>
</dbReference>
<accession>A0A399R3G4</accession>
<dbReference type="GO" id="GO:0009423">
    <property type="term" value="P:chorismate biosynthetic process"/>
    <property type="evidence" value="ECO:0007669"/>
    <property type="project" value="UniProtKB-UniRule"/>
</dbReference>
<evidence type="ECO:0000313" key="23">
    <source>
        <dbReference type="Proteomes" id="UP000265431"/>
    </source>
</evidence>
<protein>
    <recommendedName>
        <fullName evidence="9 19">3-dehydroquinate synthase</fullName>
        <shortName evidence="19">DHQS</shortName>
        <ecNumber evidence="8 19">4.2.3.4</ecNumber>
    </recommendedName>
</protein>
<dbReference type="FunFam" id="3.40.50.1970:FF:000007">
    <property type="entry name" value="Pentafunctional AROM polypeptide"/>
    <property type="match status" value="1"/>
</dbReference>
<dbReference type="Pfam" id="PF24621">
    <property type="entry name" value="DHQS_C"/>
    <property type="match status" value="1"/>
</dbReference>
<comment type="pathway">
    <text evidence="6 19">Metabolic intermediate biosynthesis; chorismate biosynthesis; chorismate from D-erythrose 4-phosphate and phosphoenolpyruvate: step 2/7.</text>
</comment>
<dbReference type="HAMAP" id="MF_00110">
    <property type="entry name" value="DHQ_synthase"/>
    <property type="match status" value="1"/>
</dbReference>
<evidence type="ECO:0000259" key="21">
    <source>
        <dbReference type="Pfam" id="PF24621"/>
    </source>
</evidence>
<dbReference type="Pfam" id="PF01761">
    <property type="entry name" value="DHQ_synthase"/>
    <property type="match status" value="1"/>
</dbReference>
<evidence type="ECO:0000256" key="7">
    <source>
        <dbReference type="ARBA" id="ARBA00005412"/>
    </source>
</evidence>
<comment type="catalytic activity">
    <reaction evidence="1 19">
        <text>7-phospho-2-dehydro-3-deoxy-D-arabino-heptonate = 3-dehydroquinate + phosphate</text>
        <dbReference type="Rhea" id="RHEA:21968"/>
        <dbReference type="ChEBI" id="CHEBI:32364"/>
        <dbReference type="ChEBI" id="CHEBI:43474"/>
        <dbReference type="ChEBI" id="CHEBI:58394"/>
        <dbReference type="EC" id="4.2.3.4"/>
    </reaction>
</comment>
<keyword evidence="12 19" id="KW-0479">Metal-binding</keyword>
<feature type="binding site" evidence="19">
    <location>
        <position position="150"/>
    </location>
    <ligand>
        <name>NAD(+)</name>
        <dbReference type="ChEBI" id="CHEBI:57540"/>
    </ligand>
</feature>
<reference evidence="22 23" key="1">
    <citation type="submission" date="2018-08" db="EMBL/GenBank/DDBJ databases">
        <title>Henriciella mobilis sp. nov., isolated from seawater.</title>
        <authorList>
            <person name="Cheng H."/>
            <person name="Wu Y.-H."/>
            <person name="Xu X.-W."/>
            <person name="Guo L.-L."/>
        </authorList>
    </citation>
    <scope>NUCLEOTIDE SEQUENCE [LARGE SCALE GENOMIC DNA]</scope>
    <source>
        <strain evidence="22 23">CCUG66934</strain>
    </source>
</reference>
<evidence type="ECO:0000313" key="22">
    <source>
        <dbReference type="EMBL" id="RIJ24252.1"/>
    </source>
</evidence>
<keyword evidence="15 19" id="KW-0520">NAD</keyword>
<evidence type="ECO:0000256" key="8">
    <source>
        <dbReference type="ARBA" id="ARBA00013031"/>
    </source>
</evidence>
<evidence type="ECO:0000256" key="3">
    <source>
        <dbReference type="ARBA" id="ARBA00001947"/>
    </source>
</evidence>
<evidence type="ECO:0000256" key="2">
    <source>
        <dbReference type="ARBA" id="ARBA00001911"/>
    </source>
</evidence>
<evidence type="ECO:0000256" key="9">
    <source>
        <dbReference type="ARBA" id="ARBA00017684"/>
    </source>
</evidence>
<evidence type="ECO:0000256" key="4">
    <source>
        <dbReference type="ARBA" id="ARBA00003485"/>
    </source>
</evidence>
<comment type="cofactor">
    <cofactor evidence="19">
        <name>Co(2+)</name>
        <dbReference type="ChEBI" id="CHEBI:48828"/>
    </cofactor>
    <cofactor evidence="19">
        <name>Zn(2+)</name>
        <dbReference type="ChEBI" id="CHEBI:29105"/>
    </cofactor>
    <text evidence="19">Binds 1 divalent metal cation per subunit. Can use either Co(2+) or Zn(2+).</text>
</comment>
<dbReference type="GO" id="GO:0003856">
    <property type="term" value="F:3-dehydroquinate synthase activity"/>
    <property type="evidence" value="ECO:0007669"/>
    <property type="project" value="UniProtKB-UniRule"/>
</dbReference>
<keyword evidence="17 19" id="KW-0456">Lyase</keyword>
<dbReference type="GO" id="GO:0000166">
    <property type="term" value="F:nucleotide binding"/>
    <property type="evidence" value="ECO:0007669"/>
    <property type="project" value="UniProtKB-KW"/>
</dbReference>
<feature type="binding site" evidence="19">
    <location>
        <position position="273"/>
    </location>
    <ligand>
        <name>Zn(2+)</name>
        <dbReference type="ChEBI" id="CHEBI:29105"/>
    </ligand>
</feature>
<dbReference type="InterPro" id="IPR030960">
    <property type="entry name" value="DHQS/DOIS_N"/>
</dbReference>
<comment type="caution">
    <text evidence="22">The sequence shown here is derived from an EMBL/GenBank/DDBJ whole genome shotgun (WGS) entry which is preliminary data.</text>
</comment>
<dbReference type="InterPro" id="IPR030963">
    <property type="entry name" value="DHQ_synth_fam"/>
</dbReference>
<dbReference type="GO" id="GO:0005737">
    <property type="term" value="C:cytoplasm"/>
    <property type="evidence" value="ECO:0007669"/>
    <property type="project" value="UniProtKB-SubCell"/>
</dbReference>
<comment type="function">
    <text evidence="4 19">Catalyzes the conversion of 3-deoxy-D-arabino-heptulosonate 7-phosphate (DAHP) to dehydroquinate (DHQ).</text>
</comment>
<evidence type="ECO:0000256" key="1">
    <source>
        <dbReference type="ARBA" id="ARBA00001393"/>
    </source>
</evidence>
<dbReference type="GO" id="GO:0009073">
    <property type="term" value="P:aromatic amino acid family biosynthetic process"/>
    <property type="evidence" value="ECO:0007669"/>
    <property type="project" value="UniProtKB-KW"/>
</dbReference>
<feature type="domain" description="3-dehydroquinate synthase N-terminal" evidence="20">
    <location>
        <begin position="77"/>
        <end position="185"/>
    </location>
</feature>
<dbReference type="PANTHER" id="PTHR43622:SF7">
    <property type="entry name" value="3-DEHYDROQUINATE SYNTHASE, CHLOROPLASTIC"/>
    <property type="match status" value="1"/>
</dbReference>
<evidence type="ECO:0000256" key="16">
    <source>
        <dbReference type="ARBA" id="ARBA00023141"/>
    </source>
</evidence>
<proteinExistence type="inferred from homology"/>
<keyword evidence="13 19" id="KW-0547">Nucleotide-binding</keyword>
<dbReference type="SUPFAM" id="SSF56796">
    <property type="entry name" value="Dehydroquinate synthase-like"/>
    <property type="match status" value="1"/>
</dbReference>
<dbReference type="InterPro" id="IPR016037">
    <property type="entry name" value="DHQ_synth_AroB"/>
</dbReference>
<feature type="binding site" evidence="19">
    <location>
        <position position="255"/>
    </location>
    <ligand>
        <name>Zn(2+)</name>
        <dbReference type="ChEBI" id="CHEBI:29105"/>
    </ligand>
</feature>
<evidence type="ECO:0000256" key="17">
    <source>
        <dbReference type="ARBA" id="ARBA00023239"/>
    </source>
</evidence>
<keyword evidence="16 19" id="KW-0057">Aromatic amino acid biosynthesis</keyword>
<name>A0A399R3G4_9PROT</name>
<evidence type="ECO:0000256" key="6">
    <source>
        <dbReference type="ARBA" id="ARBA00004661"/>
    </source>
</evidence>
<evidence type="ECO:0000256" key="15">
    <source>
        <dbReference type="ARBA" id="ARBA00023027"/>
    </source>
</evidence>
<dbReference type="EC" id="4.2.3.4" evidence="8 19"/>
<keyword evidence="14 19" id="KW-0862">Zinc</keyword>
<dbReference type="CDD" id="cd08195">
    <property type="entry name" value="DHQS"/>
    <property type="match status" value="1"/>
</dbReference>
<evidence type="ECO:0000256" key="5">
    <source>
        <dbReference type="ARBA" id="ARBA00004496"/>
    </source>
</evidence>
<evidence type="ECO:0000259" key="20">
    <source>
        <dbReference type="Pfam" id="PF01761"/>
    </source>
</evidence>
<dbReference type="GO" id="GO:0008652">
    <property type="term" value="P:amino acid biosynthetic process"/>
    <property type="evidence" value="ECO:0007669"/>
    <property type="project" value="UniProtKB-KW"/>
</dbReference>
<dbReference type="Proteomes" id="UP000265431">
    <property type="component" value="Unassembled WGS sequence"/>
</dbReference>
<feature type="domain" description="3-dehydroquinate synthase C-terminal" evidence="21">
    <location>
        <begin position="189"/>
        <end position="337"/>
    </location>
</feature>
<keyword evidence="11 19" id="KW-0028">Amino-acid biosynthesis</keyword>
<dbReference type="NCBIfam" id="TIGR01357">
    <property type="entry name" value="aroB"/>
    <property type="match status" value="1"/>
</dbReference>
<evidence type="ECO:0000256" key="19">
    <source>
        <dbReference type="HAMAP-Rule" id="MF_00110"/>
    </source>
</evidence>
<organism evidence="22 23">
    <name type="scientific">Henriciella barbarensis</name>
    <dbReference type="NCBI Taxonomy" id="86342"/>
    <lineage>
        <taxon>Bacteria</taxon>
        <taxon>Pseudomonadati</taxon>
        <taxon>Pseudomonadota</taxon>
        <taxon>Alphaproteobacteria</taxon>
        <taxon>Hyphomonadales</taxon>
        <taxon>Hyphomonadaceae</taxon>
        <taxon>Henriciella</taxon>
    </lineage>
</organism>
<feature type="binding site" evidence="19">
    <location>
        <position position="192"/>
    </location>
    <ligand>
        <name>Zn(2+)</name>
        <dbReference type="ChEBI" id="CHEBI:29105"/>
    </ligand>
</feature>
<evidence type="ECO:0000256" key="10">
    <source>
        <dbReference type="ARBA" id="ARBA00022490"/>
    </source>
</evidence>
<comment type="similarity">
    <text evidence="7 19">Belongs to the sugar phosphate cyclases superfamily. Dehydroquinate synthase family.</text>
</comment>
<dbReference type="OrthoDB" id="9806583at2"/>
<feature type="binding site" evidence="19">
    <location>
        <begin position="137"/>
        <end position="138"/>
    </location>
    <ligand>
        <name>NAD(+)</name>
        <dbReference type="ChEBI" id="CHEBI:57540"/>
    </ligand>
</feature>
<dbReference type="UniPathway" id="UPA00053">
    <property type="reaction ID" value="UER00085"/>
</dbReference>
<comment type="caution">
    <text evidence="19">Lacks conserved residue(s) required for the propagation of feature annotation.</text>
</comment>
<evidence type="ECO:0000256" key="14">
    <source>
        <dbReference type="ARBA" id="ARBA00022833"/>
    </source>
</evidence>
<gene>
    <name evidence="19" type="primary">aroB</name>
    <name evidence="22" type="ORF">D1224_08420</name>
</gene>
<dbReference type="PANTHER" id="PTHR43622">
    <property type="entry name" value="3-DEHYDROQUINATE SYNTHASE"/>
    <property type="match status" value="1"/>
</dbReference>
<dbReference type="InterPro" id="IPR056179">
    <property type="entry name" value="DHQS_C"/>
</dbReference>
<comment type="cofactor">
    <cofactor evidence="3">
        <name>Zn(2+)</name>
        <dbReference type="ChEBI" id="CHEBI:29105"/>
    </cofactor>
</comment>
<comment type="subcellular location">
    <subcellularLocation>
        <location evidence="5 19">Cytoplasm</location>
    </subcellularLocation>
</comment>
<evidence type="ECO:0000256" key="18">
    <source>
        <dbReference type="ARBA" id="ARBA00023285"/>
    </source>
</evidence>
<dbReference type="EMBL" id="QWGB01000005">
    <property type="protein sequence ID" value="RIJ24252.1"/>
    <property type="molecule type" value="Genomic_DNA"/>
</dbReference>
<evidence type="ECO:0000256" key="11">
    <source>
        <dbReference type="ARBA" id="ARBA00022605"/>
    </source>
</evidence>
<sequence length="376" mass="39282">MTDTTAALHSVRVELDARSYDIRIGASLIQGAGTALAPLTSQPRVFVLTDGTVGGLYAGDLEKSLSAAGLEMRLKAVSPGEGAKSWAILGEVLDWLLSEGAGRDDVLVALGGGIVGDLTGLAASLMKRGMTFVQMPTTLLAQVDSSVGGKTAVNATQGKNLVGAFYQPALVLADTGLLATLPARERLAGYAEIVKYALIDDPAFFDWLEKHGLDVVALKQDALAEAVAISCRAKARIVSQDERESGVRALLNLGHTFGHALEAVNGFQSSLLHGEAVAAGMTLALRYSARLGLMDITDAGRAEALLEKAGLVTQLNRVPGGPYTSSALVEAMKQDKKGRAGKIPLILARGLGKAFILPDADLADVAEFLEGELHRS</sequence>
<keyword evidence="10 19" id="KW-0963">Cytoplasm</keyword>
<keyword evidence="18 19" id="KW-0170">Cobalt</keyword>
<dbReference type="Gene3D" id="1.20.1090.10">
    <property type="entry name" value="Dehydroquinate synthase-like - alpha domain"/>
    <property type="match status" value="1"/>
</dbReference>
<evidence type="ECO:0000256" key="13">
    <source>
        <dbReference type="ARBA" id="ARBA00022741"/>
    </source>
</evidence>
<comment type="cofactor">
    <cofactor evidence="2 19">
        <name>NAD(+)</name>
        <dbReference type="ChEBI" id="CHEBI:57540"/>
    </cofactor>
</comment>
<feature type="binding site" evidence="19">
    <location>
        <position position="159"/>
    </location>
    <ligand>
        <name>NAD(+)</name>
        <dbReference type="ChEBI" id="CHEBI:57540"/>
    </ligand>
</feature>
<keyword evidence="23" id="KW-1185">Reference proteome</keyword>
<dbReference type="GO" id="GO:0046872">
    <property type="term" value="F:metal ion binding"/>
    <property type="evidence" value="ECO:0007669"/>
    <property type="project" value="UniProtKB-KW"/>
</dbReference>
<dbReference type="Gene3D" id="3.40.50.1970">
    <property type="match status" value="1"/>
</dbReference>
<dbReference type="InterPro" id="IPR050071">
    <property type="entry name" value="Dehydroquinate_synthase"/>
</dbReference>
<evidence type="ECO:0000256" key="12">
    <source>
        <dbReference type="ARBA" id="ARBA00022723"/>
    </source>
</evidence>
<dbReference type="AlphaFoldDB" id="A0A399R3G4"/>